<keyword evidence="2 4" id="KW-0378">Hydrolase</keyword>
<keyword evidence="3" id="KW-0460">Magnesium</keyword>
<dbReference type="Gene3D" id="1.10.4080.10">
    <property type="entry name" value="ADP-ribosylation/Crystallin J1"/>
    <property type="match status" value="1"/>
</dbReference>
<evidence type="ECO:0000256" key="1">
    <source>
        <dbReference type="ARBA" id="ARBA00010702"/>
    </source>
</evidence>
<dbReference type="Proteomes" id="UP000282184">
    <property type="component" value="Unassembled WGS sequence"/>
</dbReference>
<dbReference type="InterPro" id="IPR050792">
    <property type="entry name" value="ADP-ribosylglycohydrolase"/>
</dbReference>
<dbReference type="Pfam" id="PF03747">
    <property type="entry name" value="ADP_ribosyl_GH"/>
    <property type="match status" value="1"/>
</dbReference>
<feature type="binding site" evidence="3">
    <location>
        <position position="60"/>
    </location>
    <ligand>
        <name>Mg(2+)</name>
        <dbReference type="ChEBI" id="CHEBI:18420"/>
        <label>1</label>
    </ligand>
</feature>
<reference evidence="4 5" key="1">
    <citation type="submission" date="2018-12" db="EMBL/GenBank/DDBJ databases">
        <title>Hymenobacter gummosus sp. nov., isolated from a spring.</title>
        <authorList>
            <person name="Nie L."/>
        </authorList>
    </citation>
    <scope>NUCLEOTIDE SEQUENCE [LARGE SCALE GENOMIC DNA]</scope>
    <source>
        <strain evidence="4 5">KCTC 52166</strain>
    </source>
</reference>
<dbReference type="RefSeq" id="WP_126692371.1">
    <property type="nucleotide sequence ID" value="NZ_RXOF01000003.1"/>
</dbReference>
<name>A0A3S0JFK4_9BACT</name>
<dbReference type="InterPro" id="IPR005502">
    <property type="entry name" value="Ribosyl_crysJ1"/>
</dbReference>
<gene>
    <name evidence="4" type="ORF">EJV47_06675</name>
</gene>
<dbReference type="AlphaFoldDB" id="A0A3S0JFK4"/>
<evidence type="ECO:0000256" key="2">
    <source>
        <dbReference type="ARBA" id="ARBA00022801"/>
    </source>
</evidence>
<dbReference type="PANTHER" id="PTHR16222">
    <property type="entry name" value="ADP-RIBOSYLGLYCOHYDROLASE"/>
    <property type="match status" value="1"/>
</dbReference>
<dbReference type="EMBL" id="RXOF01000003">
    <property type="protein sequence ID" value="RTQ51479.1"/>
    <property type="molecule type" value="Genomic_DNA"/>
</dbReference>
<dbReference type="InterPro" id="IPR036705">
    <property type="entry name" value="Ribosyl_crysJ1_sf"/>
</dbReference>
<protein>
    <submittedName>
        <fullName evidence="4">ADP-ribosylglycohydrolase family protein</fullName>
    </submittedName>
</protein>
<evidence type="ECO:0000256" key="3">
    <source>
        <dbReference type="PIRSR" id="PIRSR605502-1"/>
    </source>
</evidence>
<keyword evidence="3" id="KW-0479">Metal-binding</keyword>
<dbReference type="GO" id="GO:0046872">
    <property type="term" value="F:metal ion binding"/>
    <property type="evidence" value="ECO:0007669"/>
    <property type="project" value="UniProtKB-KW"/>
</dbReference>
<dbReference type="PANTHER" id="PTHR16222:SF24">
    <property type="entry name" value="ADP-RIBOSYLHYDROLASE ARH3"/>
    <property type="match status" value="1"/>
</dbReference>
<evidence type="ECO:0000313" key="4">
    <source>
        <dbReference type="EMBL" id="RTQ51479.1"/>
    </source>
</evidence>
<sequence>MPTNSPSTLETQIRAALLGLAVGDALGVPVEFESRARRKIDPVVNMREYGTHHQPAGTWSDDASLTFCLAESLSRGYDLDDLGRRCVNWYEHGYWTPHGQVFDVGVATAEALRRFHRGTPPLLAGGTDEYSNGNGSLMRILPLAFHTRNQPVTERLQQAREVSSLTHAHPRSVLGCFIYLEMARQLLLGAKKHVAFEATRQIVSQTIATDPVLLAEQHRFHRILQQPHGDYEILPLPQYREDEISGSGYVLHTLEASLWCLLRYDSYAETVLAAVNLGEDTDTTGAVTGGLAGLYYGEQAIPPEWLQALARRADIEDLAARMAAAVS</sequence>
<comment type="caution">
    <text evidence="4">The sequence shown here is derived from an EMBL/GenBank/DDBJ whole genome shotgun (WGS) entry which is preliminary data.</text>
</comment>
<accession>A0A3S0JFK4</accession>
<feature type="binding site" evidence="3">
    <location>
        <position position="280"/>
    </location>
    <ligand>
        <name>Mg(2+)</name>
        <dbReference type="ChEBI" id="CHEBI:18420"/>
        <label>1</label>
    </ligand>
</feature>
<comment type="similarity">
    <text evidence="1">Belongs to the ADP-ribosylglycohydrolase family.</text>
</comment>
<feature type="binding site" evidence="3">
    <location>
        <position position="62"/>
    </location>
    <ligand>
        <name>Mg(2+)</name>
        <dbReference type="ChEBI" id="CHEBI:18420"/>
        <label>1</label>
    </ligand>
</feature>
<feature type="binding site" evidence="3">
    <location>
        <position position="283"/>
    </location>
    <ligand>
        <name>Mg(2+)</name>
        <dbReference type="ChEBI" id="CHEBI:18420"/>
        <label>1</label>
    </ligand>
</feature>
<dbReference type="OrthoDB" id="9798107at2"/>
<organism evidence="4 5">
    <name type="scientific">Hymenobacter gummosus</name>
    <dbReference type="NCBI Taxonomy" id="1776032"/>
    <lineage>
        <taxon>Bacteria</taxon>
        <taxon>Pseudomonadati</taxon>
        <taxon>Bacteroidota</taxon>
        <taxon>Cytophagia</taxon>
        <taxon>Cytophagales</taxon>
        <taxon>Hymenobacteraceae</taxon>
        <taxon>Hymenobacter</taxon>
    </lineage>
</organism>
<evidence type="ECO:0000313" key="5">
    <source>
        <dbReference type="Proteomes" id="UP000282184"/>
    </source>
</evidence>
<keyword evidence="5" id="KW-1185">Reference proteome</keyword>
<dbReference type="SUPFAM" id="SSF101478">
    <property type="entry name" value="ADP-ribosylglycohydrolase"/>
    <property type="match status" value="1"/>
</dbReference>
<comment type="cofactor">
    <cofactor evidence="3">
        <name>Mg(2+)</name>
        <dbReference type="ChEBI" id="CHEBI:18420"/>
    </cofactor>
    <text evidence="3">Binds 2 magnesium ions per subunit.</text>
</comment>
<feature type="binding site" evidence="3">
    <location>
        <position position="61"/>
    </location>
    <ligand>
        <name>Mg(2+)</name>
        <dbReference type="ChEBI" id="CHEBI:18420"/>
        <label>1</label>
    </ligand>
</feature>
<feature type="binding site" evidence="3">
    <location>
        <position position="282"/>
    </location>
    <ligand>
        <name>Mg(2+)</name>
        <dbReference type="ChEBI" id="CHEBI:18420"/>
        <label>1</label>
    </ligand>
</feature>
<dbReference type="GO" id="GO:0016787">
    <property type="term" value="F:hydrolase activity"/>
    <property type="evidence" value="ECO:0007669"/>
    <property type="project" value="UniProtKB-KW"/>
</dbReference>
<proteinExistence type="inferred from homology"/>